<protein>
    <submittedName>
        <fullName evidence="1">Type-F conjugative transfer system mating-pair stabilization protein TraN</fullName>
    </submittedName>
</protein>
<dbReference type="Proteomes" id="UP000630371">
    <property type="component" value="Unassembled WGS sequence"/>
</dbReference>
<organism evidence="1 2">
    <name type="scientific">Escherichia coli</name>
    <dbReference type="NCBI Taxonomy" id="562"/>
    <lineage>
        <taxon>Bacteria</taxon>
        <taxon>Pseudomonadati</taxon>
        <taxon>Pseudomonadota</taxon>
        <taxon>Gammaproteobacteria</taxon>
        <taxon>Enterobacterales</taxon>
        <taxon>Enterobacteriaceae</taxon>
        <taxon>Escherichia</taxon>
    </lineage>
</organism>
<proteinExistence type="predicted"/>
<comment type="caution">
    <text evidence="1">The sequence shown here is derived from an EMBL/GenBank/DDBJ whole genome shotgun (WGS) entry which is preliminary data.</text>
</comment>
<reference evidence="1" key="1">
    <citation type="submission" date="2018-08" db="EMBL/GenBank/DDBJ databases">
        <authorList>
            <consortium name="GenomeTrakr network: Whole genome sequencing for foodborne pathogen traceback"/>
        </authorList>
    </citation>
    <scope>NUCLEOTIDE SEQUENCE</scope>
    <source>
        <strain evidence="1">NC_STEC178</strain>
    </source>
</reference>
<name>A0A8H9DVV6_ECOLX</name>
<gene>
    <name evidence="1" type="primary">traN</name>
    <name evidence="1" type="ORF">B6R31_005260</name>
</gene>
<evidence type="ECO:0000313" key="2">
    <source>
        <dbReference type="Proteomes" id="UP000630371"/>
    </source>
</evidence>
<dbReference type="AlphaFoldDB" id="A0A8H9DVV6"/>
<dbReference type="NCBIfam" id="TIGR02750">
    <property type="entry name" value="TraN_Ftype"/>
    <property type="match status" value="1"/>
</dbReference>
<dbReference type="Pfam" id="PF06986">
    <property type="entry name" value="F_T4SS_TraN"/>
    <property type="match status" value="1"/>
</dbReference>
<dbReference type="InterPro" id="IPR014121">
    <property type="entry name" value="TraN_Ftype"/>
</dbReference>
<evidence type="ECO:0000313" key="1">
    <source>
        <dbReference type="EMBL" id="EGD0651447.1"/>
    </source>
</evidence>
<feature type="non-terminal residue" evidence="1">
    <location>
        <position position="1"/>
    </location>
</feature>
<accession>A0A8H9DVV6</accession>
<sequence length="348" mass="38051">AFTSSHPVRVGNTKFKRHTAMKLRLVVRVKKASYTPYVVWSESCPFSKELGKLTKTECTEAGGNRTLVKDGQSYSMYQSCWAYRDTYVTQSADKGTCQTYTDNPACTLVSHQCAFYSEEGACLHEYATYSCESKTSGKVMVCGGDVFCLDGECDKAQSGKSNDFAEAVSQLAALAAAGKDVAALNGVDVRAFTGQAKFCKKAAAGYSNCCKDSGWGQDIGLAKCSSDEKALAKAKSNKLTVSVGEFCSKKVLGVCLEKKRSYCQFDSKLAQIVQQQGRNGQLRISFGSAKHPDCRGITVDELQKIQFDRLDFTNFYEDLMNNQKIPDSGVLTQKVKEQIADQLKQAGQ</sequence>
<dbReference type="EMBL" id="AAVQAW010000054">
    <property type="protein sequence ID" value="EGD0651447.1"/>
    <property type="molecule type" value="Genomic_DNA"/>
</dbReference>